<dbReference type="Proteomes" id="UP000285625">
    <property type="component" value="Unassembled WGS sequence"/>
</dbReference>
<comment type="pathway">
    <text evidence="2">Metabolic intermediate metabolism; carbamoyl phosphate degradation; CO(2) and NH(3) from carbamoyl phosphate: step 1/1.</text>
</comment>
<evidence type="ECO:0000256" key="6">
    <source>
        <dbReference type="ARBA" id="ARBA00022503"/>
    </source>
</evidence>
<keyword evidence="8" id="KW-0547">Nucleotide-binding</keyword>
<dbReference type="UniPathway" id="UPA00996">
    <property type="reaction ID" value="UER00366"/>
</dbReference>
<dbReference type="NCBIfam" id="NF009007">
    <property type="entry name" value="PRK12352.1"/>
    <property type="match status" value="1"/>
</dbReference>
<dbReference type="InterPro" id="IPR036393">
    <property type="entry name" value="AceGlu_kinase-like_sf"/>
</dbReference>
<evidence type="ECO:0000256" key="13">
    <source>
        <dbReference type="PIRNR" id="PIRNR000723"/>
    </source>
</evidence>
<dbReference type="InterPro" id="IPR001048">
    <property type="entry name" value="Asp/Glu/Uridylate_kinase"/>
</dbReference>
<evidence type="ECO:0000256" key="7">
    <source>
        <dbReference type="ARBA" id="ARBA00022679"/>
    </source>
</evidence>
<dbReference type="SUPFAM" id="SSF53633">
    <property type="entry name" value="Carbamate kinase-like"/>
    <property type="match status" value="1"/>
</dbReference>
<dbReference type="KEGG" id="shu:SHYC_00845"/>
<dbReference type="HOGENOM" id="CLU_076278_0_0_9"/>
<dbReference type="GeneID" id="41072024"/>
<dbReference type="PIRSF" id="PIRSF000723">
    <property type="entry name" value="Carbamate_kin"/>
    <property type="match status" value="1"/>
</dbReference>
<dbReference type="Gene3D" id="3.40.1160.10">
    <property type="entry name" value="Acetylglutamate kinase-like"/>
    <property type="match status" value="1"/>
</dbReference>
<keyword evidence="6" id="KW-0056">Arginine metabolism</keyword>
<keyword evidence="5" id="KW-0963">Cytoplasm</keyword>
<dbReference type="EMBL" id="QXVO01000004">
    <property type="protein sequence ID" value="RIO47264.1"/>
    <property type="molecule type" value="Genomic_DNA"/>
</dbReference>
<evidence type="ECO:0000256" key="8">
    <source>
        <dbReference type="ARBA" id="ARBA00022741"/>
    </source>
</evidence>
<reference evidence="14 15" key="1">
    <citation type="journal article" date="2016" name="Front. Microbiol.">
        <title>Comprehensive Phylogenetic Analysis of Bovine Non-aureus Staphylococci Species Based on Whole-Genome Sequencing.</title>
        <authorList>
            <person name="Naushad S."/>
            <person name="Barkema H.W."/>
            <person name="Luby C."/>
            <person name="Condas L.A."/>
            <person name="Nobrega D.B."/>
            <person name="Carson D.A."/>
            <person name="De Buck J."/>
        </authorList>
    </citation>
    <scope>NUCLEOTIDE SEQUENCE [LARGE SCALE GENOMIC DNA]</scope>
    <source>
        <strain evidence="14 15">SNUC 5959</strain>
    </source>
</reference>
<evidence type="ECO:0000256" key="4">
    <source>
        <dbReference type="ARBA" id="ARBA00013070"/>
    </source>
</evidence>
<accession>A0A0A8HMY5</accession>
<protein>
    <recommendedName>
        <fullName evidence="4 12">Carbamate kinase</fullName>
    </recommendedName>
</protein>
<evidence type="ECO:0000256" key="3">
    <source>
        <dbReference type="ARBA" id="ARBA00011066"/>
    </source>
</evidence>
<dbReference type="PRINTS" id="PR01469">
    <property type="entry name" value="CARBMTKINASE"/>
</dbReference>
<evidence type="ECO:0000313" key="14">
    <source>
        <dbReference type="EMBL" id="RIO47264.1"/>
    </source>
</evidence>
<keyword evidence="7 13" id="KW-0808">Transferase</keyword>
<evidence type="ECO:0000313" key="15">
    <source>
        <dbReference type="Proteomes" id="UP000285625"/>
    </source>
</evidence>
<comment type="subcellular location">
    <subcellularLocation>
        <location evidence="1">Cytoplasm</location>
    </subcellularLocation>
</comment>
<dbReference type="InterPro" id="IPR003964">
    <property type="entry name" value="Carb_kinase"/>
</dbReference>
<comment type="catalytic activity">
    <reaction evidence="11">
        <text>hydrogencarbonate + NH4(+) + ATP = carbamoyl phosphate + ADP + H2O + H(+)</text>
        <dbReference type="Rhea" id="RHEA:10152"/>
        <dbReference type="ChEBI" id="CHEBI:15377"/>
        <dbReference type="ChEBI" id="CHEBI:15378"/>
        <dbReference type="ChEBI" id="CHEBI:17544"/>
        <dbReference type="ChEBI" id="CHEBI:28938"/>
        <dbReference type="ChEBI" id="CHEBI:30616"/>
        <dbReference type="ChEBI" id="CHEBI:58228"/>
        <dbReference type="ChEBI" id="CHEBI:456216"/>
        <dbReference type="EC" id="2.7.2.2"/>
    </reaction>
</comment>
<dbReference type="NCBIfam" id="TIGR00746">
    <property type="entry name" value="arcC"/>
    <property type="match status" value="1"/>
</dbReference>
<comment type="caution">
    <text evidence="14">The sequence shown here is derived from an EMBL/GenBank/DDBJ whole genome shotgun (WGS) entry which is preliminary data.</text>
</comment>
<evidence type="ECO:0000256" key="1">
    <source>
        <dbReference type="ARBA" id="ARBA00004496"/>
    </source>
</evidence>
<dbReference type="AlphaFoldDB" id="A0A0A8HMY5"/>
<organism evidence="14 15">
    <name type="scientific">Staphylococcus hyicus</name>
    <dbReference type="NCBI Taxonomy" id="1284"/>
    <lineage>
        <taxon>Bacteria</taxon>
        <taxon>Bacillati</taxon>
        <taxon>Bacillota</taxon>
        <taxon>Bacilli</taxon>
        <taxon>Bacillales</taxon>
        <taxon>Staphylococcaceae</taxon>
        <taxon>Staphylococcus</taxon>
    </lineage>
</organism>
<dbReference type="RefSeq" id="WP_039643644.1">
    <property type="nucleotide sequence ID" value="NZ_CP008747.1"/>
</dbReference>
<dbReference type="GO" id="GO:0005829">
    <property type="term" value="C:cytosol"/>
    <property type="evidence" value="ECO:0007669"/>
    <property type="project" value="TreeGrafter"/>
</dbReference>
<sequence length="313" mass="34136">MPKTIVIALGGNAIQNKEATASSQQAAIRETLEKLEPLFQSDASIVFSHGNGPQIGNLLIQQAKSNSSETPAMPLDVCGAMTQGMIGYWLETETTRVLRKVESKKQVATVVTRVEVDAHDPHLLHPTKPIGPFYTKEEAEKLQRIDSKSVYKEDAGRGFRKVVPSPLPVSILEHEMIKTLLDNDNIVIACGGGGIPVVKKEDSYEGIEAVIDKDFASETLAELIEADTLMILTAVPNVYVNYQTPTETMLTSVDVATLKTYIEDGQFAEGSMLPKIEAAIKFIGNHPNREVIITDLDNAYAAIERGTGTHIHL</sequence>
<dbReference type="GO" id="GO:0005524">
    <property type="term" value="F:ATP binding"/>
    <property type="evidence" value="ECO:0007669"/>
    <property type="project" value="UniProtKB-KW"/>
</dbReference>
<dbReference type="CDD" id="cd04235">
    <property type="entry name" value="AAK_CK"/>
    <property type="match status" value="1"/>
</dbReference>
<proteinExistence type="inferred from homology"/>
<evidence type="ECO:0000256" key="9">
    <source>
        <dbReference type="ARBA" id="ARBA00022777"/>
    </source>
</evidence>
<dbReference type="FunFam" id="3.40.1160.10:FF:000007">
    <property type="entry name" value="Carbamate kinase"/>
    <property type="match status" value="1"/>
</dbReference>
<evidence type="ECO:0000256" key="2">
    <source>
        <dbReference type="ARBA" id="ARBA00005118"/>
    </source>
</evidence>
<dbReference type="Pfam" id="PF00696">
    <property type="entry name" value="AA_kinase"/>
    <property type="match status" value="1"/>
</dbReference>
<dbReference type="GO" id="GO:0008804">
    <property type="term" value="F:carbamate kinase activity"/>
    <property type="evidence" value="ECO:0007669"/>
    <property type="project" value="UniProtKB-UniRule"/>
</dbReference>
<dbReference type="PANTHER" id="PTHR30409:SF1">
    <property type="entry name" value="CARBAMATE KINASE-RELATED"/>
    <property type="match status" value="1"/>
</dbReference>
<keyword evidence="10" id="KW-0067">ATP-binding</keyword>
<gene>
    <name evidence="14" type="primary">arcC</name>
    <name evidence="14" type="ORF">BUZ57_01910</name>
</gene>
<dbReference type="STRING" id="1284.SHYC_00845"/>
<keyword evidence="9 13" id="KW-0418">Kinase</keyword>
<evidence type="ECO:0000256" key="11">
    <source>
        <dbReference type="ARBA" id="ARBA00048467"/>
    </source>
</evidence>
<evidence type="ECO:0000256" key="5">
    <source>
        <dbReference type="ARBA" id="ARBA00022490"/>
    </source>
</evidence>
<dbReference type="PANTHER" id="PTHR30409">
    <property type="entry name" value="CARBAMATE KINASE"/>
    <property type="match status" value="1"/>
</dbReference>
<evidence type="ECO:0000256" key="10">
    <source>
        <dbReference type="ARBA" id="ARBA00022840"/>
    </source>
</evidence>
<dbReference type="GO" id="GO:0019546">
    <property type="term" value="P:L-arginine deiminase pathway"/>
    <property type="evidence" value="ECO:0007669"/>
    <property type="project" value="TreeGrafter"/>
</dbReference>
<comment type="similarity">
    <text evidence="3 13">Belongs to the carbamate kinase family.</text>
</comment>
<name>A0A0A8HMY5_STAHY</name>
<evidence type="ECO:0000256" key="12">
    <source>
        <dbReference type="NCBIfam" id="TIGR00746"/>
    </source>
</evidence>